<dbReference type="PANTHER" id="PTHR43200">
    <property type="entry name" value="PHOSPHATASE"/>
    <property type="match status" value="1"/>
</dbReference>
<keyword evidence="4 10" id="KW-0479">Metal-binding</keyword>
<dbReference type="GO" id="GO:0008441">
    <property type="term" value="F:3'(2'),5'-bisphosphate nucleotidase activity"/>
    <property type="evidence" value="ECO:0007669"/>
    <property type="project" value="UniProtKB-EC"/>
</dbReference>
<dbReference type="PRINTS" id="PR00377">
    <property type="entry name" value="IMPHPHTASES"/>
</dbReference>
<evidence type="ECO:0000256" key="2">
    <source>
        <dbReference type="ARBA" id="ARBA00009759"/>
    </source>
</evidence>
<dbReference type="PROSITE" id="PS00630">
    <property type="entry name" value="IMP_2"/>
    <property type="match status" value="1"/>
</dbReference>
<dbReference type="SUPFAM" id="SSF56655">
    <property type="entry name" value="Carbohydrate phosphatase"/>
    <property type="match status" value="1"/>
</dbReference>
<gene>
    <name evidence="11" type="ORF">HK100_007516</name>
</gene>
<comment type="catalytic activity">
    <reaction evidence="9">
        <text>3'-phosphoadenylyl sulfate + H2O = adenosine 5'-phosphosulfate + phosphate</text>
        <dbReference type="Rhea" id="RHEA:77639"/>
        <dbReference type="ChEBI" id="CHEBI:15377"/>
        <dbReference type="ChEBI" id="CHEBI:43474"/>
        <dbReference type="ChEBI" id="CHEBI:58243"/>
        <dbReference type="ChEBI" id="CHEBI:58339"/>
        <dbReference type="EC" id="3.1.3.7"/>
    </reaction>
    <physiologicalReaction direction="left-to-right" evidence="9">
        <dbReference type="Rhea" id="RHEA:77640"/>
    </physiologicalReaction>
</comment>
<evidence type="ECO:0000256" key="1">
    <source>
        <dbReference type="ARBA" id="ARBA00001946"/>
    </source>
</evidence>
<feature type="binding site" evidence="10">
    <location>
        <position position="25"/>
    </location>
    <ligand>
        <name>Mg(2+)</name>
        <dbReference type="ChEBI" id="CHEBI:18420"/>
        <label>1</label>
        <note>catalytic</note>
    </ligand>
</feature>
<dbReference type="GO" id="GO:0046872">
    <property type="term" value="F:metal ion binding"/>
    <property type="evidence" value="ECO:0007669"/>
    <property type="project" value="UniProtKB-KW"/>
</dbReference>
<dbReference type="Gene3D" id="3.40.190.80">
    <property type="match status" value="1"/>
</dbReference>
<evidence type="ECO:0000256" key="4">
    <source>
        <dbReference type="ARBA" id="ARBA00022723"/>
    </source>
</evidence>
<keyword evidence="6 10" id="KW-0460">Magnesium</keyword>
<feature type="binding site" evidence="10">
    <location>
        <position position="215"/>
    </location>
    <ligand>
        <name>Mg(2+)</name>
        <dbReference type="ChEBI" id="CHEBI:18420"/>
        <label>1</label>
        <note>catalytic</note>
    </ligand>
</feature>
<evidence type="ECO:0000256" key="7">
    <source>
        <dbReference type="ARBA" id="ARBA00044466"/>
    </source>
</evidence>
<dbReference type="InterPro" id="IPR020550">
    <property type="entry name" value="Inositol_monophosphatase_CS"/>
</dbReference>
<feature type="binding site" evidence="10">
    <location>
        <position position="82"/>
    </location>
    <ligand>
        <name>Mg(2+)</name>
        <dbReference type="ChEBI" id="CHEBI:18420"/>
        <label>1</label>
        <note>catalytic</note>
    </ligand>
</feature>
<dbReference type="EMBL" id="JADGJH010000355">
    <property type="protein sequence ID" value="KAJ3130769.1"/>
    <property type="molecule type" value="Genomic_DNA"/>
</dbReference>
<dbReference type="CDD" id="cd01517">
    <property type="entry name" value="PAP_phosphatase"/>
    <property type="match status" value="1"/>
</dbReference>
<dbReference type="PANTHER" id="PTHR43200:SF6">
    <property type="entry name" value="3'(2'),5'-BISPHOSPHATE NUCLEOTIDASE"/>
    <property type="match status" value="1"/>
</dbReference>
<evidence type="ECO:0000256" key="9">
    <source>
        <dbReference type="ARBA" id="ARBA00044484"/>
    </source>
</evidence>
<accession>A0AAD5XFT0</accession>
<evidence type="ECO:0000313" key="12">
    <source>
        <dbReference type="Proteomes" id="UP001211907"/>
    </source>
</evidence>
<reference evidence="11" key="1">
    <citation type="submission" date="2020-05" db="EMBL/GenBank/DDBJ databases">
        <title>Phylogenomic resolution of chytrid fungi.</title>
        <authorList>
            <person name="Stajich J.E."/>
            <person name="Amses K."/>
            <person name="Simmons R."/>
            <person name="Seto K."/>
            <person name="Myers J."/>
            <person name="Bonds A."/>
            <person name="Quandt C.A."/>
            <person name="Barry K."/>
            <person name="Liu P."/>
            <person name="Grigoriev I."/>
            <person name="Longcore J.E."/>
            <person name="James T.Y."/>
        </authorList>
    </citation>
    <scope>NUCLEOTIDE SEQUENCE</scope>
    <source>
        <strain evidence="11">JEL0513</strain>
    </source>
</reference>
<dbReference type="GO" id="GO:0000103">
    <property type="term" value="P:sulfate assimilation"/>
    <property type="evidence" value="ECO:0007669"/>
    <property type="project" value="TreeGrafter"/>
</dbReference>
<evidence type="ECO:0000313" key="11">
    <source>
        <dbReference type="EMBL" id="KAJ3130769.1"/>
    </source>
</evidence>
<evidence type="ECO:0000256" key="8">
    <source>
        <dbReference type="ARBA" id="ARBA00044479"/>
    </source>
</evidence>
<evidence type="ECO:0000256" key="10">
    <source>
        <dbReference type="PIRSR" id="PIRSR600760-2"/>
    </source>
</evidence>
<name>A0AAD5XFT0_9FUNG</name>
<keyword evidence="5" id="KW-0378">Hydrolase</keyword>
<organism evidence="11 12">
    <name type="scientific">Physocladia obscura</name>
    <dbReference type="NCBI Taxonomy" id="109957"/>
    <lineage>
        <taxon>Eukaryota</taxon>
        <taxon>Fungi</taxon>
        <taxon>Fungi incertae sedis</taxon>
        <taxon>Chytridiomycota</taxon>
        <taxon>Chytridiomycota incertae sedis</taxon>
        <taxon>Chytridiomycetes</taxon>
        <taxon>Chytridiales</taxon>
        <taxon>Chytriomycetaceae</taxon>
        <taxon>Physocladia</taxon>
    </lineage>
</organism>
<keyword evidence="12" id="KW-1185">Reference proteome</keyword>
<dbReference type="EC" id="3.1.3.7" evidence="3"/>
<dbReference type="InterPro" id="IPR051090">
    <property type="entry name" value="Inositol_monoP_superfamily"/>
</dbReference>
<proteinExistence type="inferred from homology"/>
<dbReference type="FunFam" id="3.40.190.80:FF:000003">
    <property type="entry name" value="PAP-specific phosphatase HAL2-like"/>
    <property type="match status" value="1"/>
</dbReference>
<sequence length="349" mass="36778">ADFGAQAVVNALLLKHFPEIPIVGEEDSKDLKENPVLSERVLSLVNGVVESPMTIEDIYKHIDSGNYAGGAQGKFWTLDPIDGTKGFLRGEQYAVCLALVVDGKVELGVIGCPNLPVDLDNPDSERGSLFIATRGQGAFQTAKVKTASETIFCESVESGHSSQPEAAEIAQHLIIAAGTSKRMDSQCKYGVVARGDAGIYLRIPVSDTYEEKIWDHAAGTLIVEEAGGVVTDVEGKPLDFSVGRTLKNNKGVVAATARIHKEVLEAVKKVLWAKPVNGGAVGIGAVADDVLEAAAKEVADAVAEQQQQQQQQVEVAAMIVETAVGSVTGETIVDTVMVESSGVENGGQN</sequence>
<dbReference type="AlphaFoldDB" id="A0AAD5XFT0"/>
<dbReference type="GO" id="GO:0046854">
    <property type="term" value="P:phosphatidylinositol phosphate biosynthetic process"/>
    <property type="evidence" value="ECO:0007669"/>
    <property type="project" value="InterPro"/>
</dbReference>
<feature type="binding site" evidence="10">
    <location>
        <position position="79"/>
    </location>
    <ligand>
        <name>Mg(2+)</name>
        <dbReference type="ChEBI" id="CHEBI:18420"/>
        <label>1</label>
        <note>catalytic</note>
    </ligand>
</feature>
<evidence type="ECO:0000256" key="6">
    <source>
        <dbReference type="ARBA" id="ARBA00022842"/>
    </source>
</evidence>
<comment type="cofactor">
    <cofactor evidence="1 10">
        <name>Mg(2+)</name>
        <dbReference type="ChEBI" id="CHEBI:18420"/>
    </cofactor>
</comment>
<dbReference type="Pfam" id="PF00459">
    <property type="entry name" value="Inositol_P"/>
    <property type="match status" value="1"/>
</dbReference>
<dbReference type="Proteomes" id="UP001211907">
    <property type="component" value="Unassembled WGS sequence"/>
</dbReference>
<evidence type="ECO:0000256" key="5">
    <source>
        <dbReference type="ARBA" id="ARBA00022801"/>
    </source>
</evidence>
<comment type="caution">
    <text evidence="11">The sequence shown here is derived from an EMBL/GenBank/DDBJ whole genome shotgun (WGS) entry which is preliminary data.</text>
</comment>
<comment type="catalytic activity">
    <reaction evidence="8">
        <text>adenosine 3',5'-bisphosphate + H2O = AMP + phosphate</text>
        <dbReference type="Rhea" id="RHEA:10040"/>
        <dbReference type="ChEBI" id="CHEBI:15377"/>
        <dbReference type="ChEBI" id="CHEBI:43474"/>
        <dbReference type="ChEBI" id="CHEBI:58343"/>
        <dbReference type="ChEBI" id="CHEBI:456215"/>
        <dbReference type="EC" id="3.1.3.7"/>
    </reaction>
    <physiologicalReaction direction="left-to-right" evidence="8">
        <dbReference type="Rhea" id="RHEA:10041"/>
    </physiologicalReaction>
</comment>
<comment type="similarity">
    <text evidence="2">Belongs to the inositol monophosphatase superfamily.</text>
</comment>
<dbReference type="InterPro" id="IPR020583">
    <property type="entry name" value="Inositol_monoP_metal-BS"/>
</dbReference>
<dbReference type="InterPro" id="IPR000760">
    <property type="entry name" value="Inositol_monophosphatase-like"/>
</dbReference>
<dbReference type="PROSITE" id="PS00629">
    <property type="entry name" value="IMP_1"/>
    <property type="match status" value="1"/>
</dbReference>
<comment type="catalytic activity">
    <reaction evidence="7">
        <text>adenosine 2',5'-bisphosphate + H2O = AMP + phosphate</text>
        <dbReference type="Rhea" id="RHEA:77643"/>
        <dbReference type="ChEBI" id="CHEBI:15377"/>
        <dbReference type="ChEBI" id="CHEBI:43474"/>
        <dbReference type="ChEBI" id="CHEBI:194156"/>
        <dbReference type="ChEBI" id="CHEBI:456215"/>
        <dbReference type="EC" id="3.1.3.7"/>
    </reaction>
    <physiologicalReaction direction="left-to-right" evidence="7">
        <dbReference type="Rhea" id="RHEA:77644"/>
    </physiologicalReaction>
</comment>
<feature type="binding site" evidence="10">
    <location>
        <position position="81"/>
    </location>
    <ligand>
        <name>Mg(2+)</name>
        <dbReference type="ChEBI" id="CHEBI:18420"/>
        <label>1</label>
        <note>catalytic</note>
    </ligand>
</feature>
<protein>
    <recommendedName>
        <fullName evidence="3">3'(2'),5'-bisphosphate nucleotidase</fullName>
        <ecNumber evidence="3">3.1.3.7</ecNumber>
    </recommendedName>
</protein>
<dbReference type="NCBIfam" id="TIGR01330">
    <property type="entry name" value="bisphos_HAL2"/>
    <property type="match status" value="1"/>
</dbReference>
<evidence type="ECO:0000256" key="3">
    <source>
        <dbReference type="ARBA" id="ARBA00012633"/>
    </source>
</evidence>
<dbReference type="Gene3D" id="3.30.540.10">
    <property type="entry name" value="Fructose-1,6-Bisphosphatase, subunit A, domain 1"/>
    <property type="match status" value="1"/>
</dbReference>
<dbReference type="InterPro" id="IPR006239">
    <property type="entry name" value="DPNP"/>
</dbReference>
<feature type="non-terminal residue" evidence="11">
    <location>
        <position position="1"/>
    </location>
</feature>